<name>A0A380FJF9_STAGA</name>
<proteinExistence type="predicted"/>
<organism evidence="2 3">
    <name type="scientific">Staphylococcus gallinarum</name>
    <dbReference type="NCBI Taxonomy" id="1293"/>
    <lineage>
        <taxon>Bacteria</taxon>
        <taxon>Bacillati</taxon>
        <taxon>Bacillota</taxon>
        <taxon>Bacilli</taxon>
        <taxon>Bacillales</taxon>
        <taxon>Staphylococcaceae</taxon>
        <taxon>Staphylococcus</taxon>
    </lineage>
</organism>
<sequence length="36" mass="4322">MNKGVSKQRFNEKFDQPIEQVYGQTIKDLISKRFTF</sequence>
<protein>
    <submittedName>
        <fullName evidence="2">Putative oxygen-independent coproporphyrinogen III oxidase</fullName>
    </submittedName>
</protein>
<dbReference type="InterPro" id="IPR010723">
    <property type="entry name" value="HemN_C"/>
</dbReference>
<evidence type="ECO:0000313" key="2">
    <source>
        <dbReference type="EMBL" id="SUM33304.1"/>
    </source>
</evidence>
<feature type="domain" description="HemN C-terminal" evidence="1">
    <location>
        <begin position="1"/>
        <end position="33"/>
    </location>
</feature>
<dbReference type="Pfam" id="PF06969">
    <property type="entry name" value="HemN_C"/>
    <property type="match status" value="1"/>
</dbReference>
<evidence type="ECO:0000313" key="3">
    <source>
        <dbReference type="Proteomes" id="UP000255277"/>
    </source>
</evidence>
<dbReference type="Proteomes" id="UP000255277">
    <property type="component" value="Unassembled WGS sequence"/>
</dbReference>
<dbReference type="AlphaFoldDB" id="A0A380FJF9"/>
<gene>
    <name evidence="2" type="ORF">NCTC12195_02761</name>
</gene>
<reference evidence="2 3" key="1">
    <citation type="submission" date="2018-06" db="EMBL/GenBank/DDBJ databases">
        <authorList>
            <consortium name="Pathogen Informatics"/>
            <person name="Doyle S."/>
        </authorList>
    </citation>
    <scope>NUCLEOTIDE SEQUENCE [LARGE SCALE GENOMIC DNA]</scope>
    <source>
        <strain evidence="2 3">NCTC12195</strain>
    </source>
</reference>
<accession>A0A380FJF9</accession>
<evidence type="ECO:0000259" key="1">
    <source>
        <dbReference type="Pfam" id="PF06969"/>
    </source>
</evidence>
<dbReference type="EMBL" id="UHDK01000001">
    <property type="protein sequence ID" value="SUM33304.1"/>
    <property type="molecule type" value="Genomic_DNA"/>
</dbReference>